<dbReference type="EMBL" id="ML179648">
    <property type="protein sequence ID" value="THU83659.1"/>
    <property type="molecule type" value="Genomic_DNA"/>
</dbReference>
<evidence type="ECO:0000313" key="2">
    <source>
        <dbReference type="Proteomes" id="UP000297245"/>
    </source>
</evidence>
<sequence length="199" mass="23046">MSQLLFHKQSRECQRKDWPRHKPLCNTAKRDNERLSAASGLSQPLSDFHGWIDYYDTVLKNCATISSRFTFVTHTTWNYLPVHQRFVVEKIDAMREANAERGRIEFGNDYYGTRTYNVIATFKPGNFLGTTFCPKQFAIDKRTAKVGVVREDWWILFREYVSAGQKMKFCCGKLNIPGVTDDLCCCGGWTHDQGKKVRL</sequence>
<reference evidence="1 2" key="1">
    <citation type="journal article" date="2019" name="Nat. Ecol. Evol.">
        <title>Megaphylogeny resolves global patterns of mushroom evolution.</title>
        <authorList>
            <person name="Varga T."/>
            <person name="Krizsan K."/>
            <person name="Foldi C."/>
            <person name="Dima B."/>
            <person name="Sanchez-Garcia M."/>
            <person name="Sanchez-Ramirez S."/>
            <person name="Szollosi G.J."/>
            <person name="Szarkandi J.G."/>
            <person name="Papp V."/>
            <person name="Albert L."/>
            <person name="Andreopoulos W."/>
            <person name="Angelini C."/>
            <person name="Antonin V."/>
            <person name="Barry K.W."/>
            <person name="Bougher N.L."/>
            <person name="Buchanan P."/>
            <person name="Buyck B."/>
            <person name="Bense V."/>
            <person name="Catcheside P."/>
            <person name="Chovatia M."/>
            <person name="Cooper J."/>
            <person name="Damon W."/>
            <person name="Desjardin D."/>
            <person name="Finy P."/>
            <person name="Geml J."/>
            <person name="Haridas S."/>
            <person name="Hughes K."/>
            <person name="Justo A."/>
            <person name="Karasinski D."/>
            <person name="Kautmanova I."/>
            <person name="Kiss B."/>
            <person name="Kocsube S."/>
            <person name="Kotiranta H."/>
            <person name="LaButti K.M."/>
            <person name="Lechner B.E."/>
            <person name="Liimatainen K."/>
            <person name="Lipzen A."/>
            <person name="Lukacs Z."/>
            <person name="Mihaltcheva S."/>
            <person name="Morgado L.N."/>
            <person name="Niskanen T."/>
            <person name="Noordeloos M.E."/>
            <person name="Ohm R.A."/>
            <person name="Ortiz-Santana B."/>
            <person name="Ovrebo C."/>
            <person name="Racz N."/>
            <person name="Riley R."/>
            <person name="Savchenko A."/>
            <person name="Shiryaev A."/>
            <person name="Soop K."/>
            <person name="Spirin V."/>
            <person name="Szebenyi C."/>
            <person name="Tomsovsky M."/>
            <person name="Tulloss R.E."/>
            <person name="Uehling J."/>
            <person name="Grigoriev I.V."/>
            <person name="Vagvolgyi C."/>
            <person name="Papp T."/>
            <person name="Martin F.M."/>
            <person name="Miettinen O."/>
            <person name="Hibbett D.S."/>
            <person name="Nagy L.G."/>
        </authorList>
    </citation>
    <scope>NUCLEOTIDE SEQUENCE [LARGE SCALE GENOMIC DNA]</scope>
    <source>
        <strain evidence="1 2">CBS 962.96</strain>
    </source>
</reference>
<dbReference type="OrthoDB" id="2945048at2759"/>
<dbReference type="Gene3D" id="6.10.140.2220">
    <property type="match status" value="1"/>
</dbReference>
<dbReference type="AlphaFoldDB" id="A0A4S8L527"/>
<evidence type="ECO:0000313" key="1">
    <source>
        <dbReference type="EMBL" id="THU83659.1"/>
    </source>
</evidence>
<dbReference type="Proteomes" id="UP000297245">
    <property type="component" value="Unassembled WGS sequence"/>
</dbReference>
<name>A0A4S8L527_DENBC</name>
<protein>
    <recommendedName>
        <fullName evidence="3">MYND-type domain-containing protein</fullName>
    </recommendedName>
</protein>
<keyword evidence="2" id="KW-1185">Reference proteome</keyword>
<gene>
    <name evidence="1" type="ORF">K435DRAFT_822915</name>
</gene>
<proteinExistence type="predicted"/>
<evidence type="ECO:0008006" key="3">
    <source>
        <dbReference type="Google" id="ProtNLM"/>
    </source>
</evidence>
<accession>A0A4S8L527</accession>
<organism evidence="1 2">
    <name type="scientific">Dendrothele bispora (strain CBS 962.96)</name>
    <dbReference type="NCBI Taxonomy" id="1314807"/>
    <lineage>
        <taxon>Eukaryota</taxon>
        <taxon>Fungi</taxon>
        <taxon>Dikarya</taxon>
        <taxon>Basidiomycota</taxon>
        <taxon>Agaricomycotina</taxon>
        <taxon>Agaricomycetes</taxon>
        <taxon>Agaricomycetidae</taxon>
        <taxon>Agaricales</taxon>
        <taxon>Agaricales incertae sedis</taxon>
        <taxon>Dendrothele</taxon>
    </lineage>
</organism>